<name>A0ABS2YBP4_POLSP</name>
<gene>
    <name evidence="6" type="primary">Zbed4_2</name>
    <name evidence="6" type="ORF">GTO93_0004435</name>
</gene>
<evidence type="ECO:0000256" key="4">
    <source>
        <dbReference type="ARBA" id="ARBA00022833"/>
    </source>
</evidence>
<feature type="non-terminal residue" evidence="6">
    <location>
        <position position="1"/>
    </location>
</feature>
<keyword evidence="4" id="KW-0862">Zinc</keyword>
<evidence type="ECO:0000256" key="5">
    <source>
        <dbReference type="ARBA" id="ARBA00023242"/>
    </source>
</evidence>
<dbReference type="Proteomes" id="UP001166093">
    <property type="component" value="Unassembled WGS sequence"/>
</dbReference>
<evidence type="ECO:0000256" key="2">
    <source>
        <dbReference type="ARBA" id="ARBA00022723"/>
    </source>
</evidence>
<dbReference type="PANTHER" id="PTHR46481">
    <property type="entry name" value="ZINC FINGER BED DOMAIN-CONTAINING PROTEIN 4"/>
    <property type="match status" value="1"/>
</dbReference>
<keyword evidence="2" id="KW-0479">Metal-binding</keyword>
<proteinExistence type="predicted"/>
<dbReference type="InterPro" id="IPR052035">
    <property type="entry name" value="ZnF_BED_domain_contain"/>
</dbReference>
<dbReference type="PANTHER" id="PTHR46481:SF10">
    <property type="entry name" value="ZINC FINGER BED DOMAIN-CONTAINING PROTEIN 39"/>
    <property type="match status" value="1"/>
</dbReference>
<evidence type="ECO:0000313" key="6">
    <source>
        <dbReference type="EMBL" id="MBN3283372.1"/>
    </source>
</evidence>
<accession>A0ABS2YBP4</accession>
<evidence type="ECO:0000256" key="1">
    <source>
        <dbReference type="ARBA" id="ARBA00004123"/>
    </source>
</evidence>
<comment type="caution">
    <text evidence="6">The sequence shown here is derived from an EMBL/GenBank/DDBJ whole genome shotgun (WGS) entry which is preliminary data.</text>
</comment>
<reference evidence="6" key="1">
    <citation type="journal article" date="2021" name="Cell">
        <title>Tracing the genetic footprints of vertebrate landing in non-teleost ray-finned fishes.</title>
        <authorList>
            <person name="Bi X."/>
            <person name="Wang K."/>
            <person name="Yang L."/>
            <person name="Pan H."/>
            <person name="Jiang H."/>
            <person name="Wei Q."/>
            <person name="Fang M."/>
            <person name="Yu H."/>
            <person name="Zhu C."/>
            <person name="Cai Y."/>
            <person name="He Y."/>
            <person name="Gan X."/>
            <person name="Zeng H."/>
            <person name="Yu D."/>
            <person name="Zhu Y."/>
            <person name="Jiang H."/>
            <person name="Qiu Q."/>
            <person name="Yang H."/>
            <person name="Zhang Y.E."/>
            <person name="Wang W."/>
            <person name="Zhu M."/>
            <person name="He S."/>
            <person name="Zhang G."/>
        </authorList>
    </citation>
    <scope>NUCLEOTIDE SEQUENCE</scope>
    <source>
        <strain evidence="6">Pddl_001</strain>
    </source>
</reference>
<protein>
    <submittedName>
        <fullName evidence="6">ZBED4 protein</fullName>
    </submittedName>
</protein>
<evidence type="ECO:0000256" key="3">
    <source>
        <dbReference type="ARBA" id="ARBA00022771"/>
    </source>
</evidence>
<dbReference type="InterPro" id="IPR012337">
    <property type="entry name" value="RNaseH-like_sf"/>
</dbReference>
<keyword evidence="7" id="KW-1185">Reference proteome</keyword>
<keyword evidence="5" id="KW-0539">Nucleus</keyword>
<keyword evidence="3" id="KW-0863">Zinc-finger</keyword>
<dbReference type="EMBL" id="JAAWVQ010126286">
    <property type="protein sequence ID" value="MBN3283372.1"/>
    <property type="molecule type" value="Genomic_DNA"/>
</dbReference>
<evidence type="ECO:0000313" key="7">
    <source>
        <dbReference type="Proteomes" id="UP001166093"/>
    </source>
</evidence>
<dbReference type="SUPFAM" id="SSF53098">
    <property type="entry name" value="Ribonuclease H-like"/>
    <property type="match status" value="1"/>
</dbReference>
<dbReference type="SUPFAM" id="SSF140996">
    <property type="entry name" value="Hermes dimerisation domain"/>
    <property type="match status" value="1"/>
</dbReference>
<sequence>MIVMDLQPISIVEDRGFNAFVKTLDPRYKIPSRKCLMEGTIADMYKDCQDKARANCQRAHSVVLTTDMWTSRSIEAYLTVSCHFIDNWQMQEFVLETDRLRMQPHGIKAVPEVVQLLEKCSSIVSFFHHSTKATKKLKQIQKQLKVAEHKLIQSVETRWNSVFYMLERLHEQREAVTTALCLLGKNTLCLSIEELFMIHLTIEALRPFKEATREVSAKKHVFVSKVIPLVSLLLRAAAAIERQGSSLAAELGLQCQSRFRGIETFHSLAADNVETMKKRMLTEMQEVHQPTSE</sequence>
<organism evidence="6 7">
    <name type="scientific">Polyodon spathula</name>
    <name type="common">North American paddlefish</name>
    <name type="synonym">Squalus spathula</name>
    <dbReference type="NCBI Taxonomy" id="7913"/>
    <lineage>
        <taxon>Eukaryota</taxon>
        <taxon>Metazoa</taxon>
        <taxon>Chordata</taxon>
        <taxon>Craniata</taxon>
        <taxon>Vertebrata</taxon>
        <taxon>Euteleostomi</taxon>
        <taxon>Actinopterygii</taxon>
        <taxon>Chondrostei</taxon>
        <taxon>Acipenseriformes</taxon>
        <taxon>Polyodontidae</taxon>
        <taxon>Polyodon</taxon>
    </lineage>
</organism>
<feature type="non-terminal residue" evidence="6">
    <location>
        <position position="293"/>
    </location>
</feature>
<comment type="subcellular location">
    <subcellularLocation>
        <location evidence="1">Nucleus</location>
    </subcellularLocation>
</comment>